<reference evidence="3" key="1">
    <citation type="submission" date="2021-01" db="EMBL/GenBank/DDBJ databases">
        <authorList>
            <consortium name="Genoscope - CEA"/>
            <person name="William W."/>
        </authorList>
    </citation>
    <scope>NUCLEOTIDE SEQUENCE</scope>
</reference>
<name>A0A816KL68_BRANA</name>
<dbReference type="PANTHER" id="PTHR33054:SF9">
    <property type="entry name" value="CCHC-TYPE DOMAIN-CONTAINING PROTEIN"/>
    <property type="match status" value="1"/>
</dbReference>
<evidence type="ECO:0000259" key="2">
    <source>
        <dbReference type="Pfam" id="PF24925"/>
    </source>
</evidence>
<dbReference type="InterPro" id="IPR056648">
    <property type="entry name" value="DUF7746"/>
</dbReference>
<sequence length="305" mass="36323">MNLLQEMRMTAMTYKAKGNDDKQSCVLLIVGFNGALRYGWDNSLDNVTRESVINHTETRTIENAEGELEQVETQNAVEVLIHTITMHFIGNPKEELESKKIILTNLRCPTLEDFKWYKDVFITNIFQRNDCTQAFWKKRFIAGLPTYFAERITNKLKEYSGGQPIPWNSITYGQLFAFIKKEGLAICQDHKDKKRNEKFQFKTNMGSFCEQYGYNQLNPPSRSKRIKYKNNQRKFRRHYQKYNNQNKKFNKKPNDQYYSKNKRSYKPNDKQKIVCWNCKRPEHKSSECKMKRKINEIFQDQPDIQ</sequence>
<feature type="domain" description="DUF7746" evidence="2">
    <location>
        <begin position="1"/>
        <end position="64"/>
    </location>
</feature>
<feature type="region of interest" description="Disordered" evidence="1">
    <location>
        <begin position="245"/>
        <end position="265"/>
    </location>
</feature>
<evidence type="ECO:0000313" key="3">
    <source>
        <dbReference type="EMBL" id="CAF1921595.1"/>
    </source>
</evidence>
<gene>
    <name evidence="3" type="ORF">DARMORV10_C02P62400.1</name>
</gene>
<feature type="non-terminal residue" evidence="3">
    <location>
        <position position="305"/>
    </location>
</feature>
<dbReference type="Pfam" id="PF22909">
    <property type="entry name" value="Caulimovir_coat_dom"/>
    <property type="match status" value="1"/>
</dbReference>
<organism evidence="3">
    <name type="scientific">Brassica napus</name>
    <name type="common">Rape</name>
    <dbReference type="NCBI Taxonomy" id="3708"/>
    <lineage>
        <taxon>Eukaryota</taxon>
        <taxon>Viridiplantae</taxon>
        <taxon>Streptophyta</taxon>
        <taxon>Embryophyta</taxon>
        <taxon>Tracheophyta</taxon>
        <taxon>Spermatophyta</taxon>
        <taxon>Magnoliopsida</taxon>
        <taxon>eudicotyledons</taxon>
        <taxon>Gunneridae</taxon>
        <taxon>Pentapetalae</taxon>
        <taxon>rosids</taxon>
        <taxon>malvids</taxon>
        <taxon>Brassicales</taxon>
        <taxon>Brassicaceae</taxon>
        <taxon>Brassiceae</taxon>
        <taxon>Brassica</taxon>
    </lineage>
</organism>
<dbReference type="Proteomes" id="UP001295469">
    <property type="component" value="Chromosome C02"/>
</dbReference>
<dbReference type="EMBL" id="HG994366">
    <property type="protein sequence ID" value="CAF1921595.1"/>
    <property type="molecule type" value="Genomic_DNA"/>
</dbReference>
<evidence type="ECO:0000256" key="1">
    <source>
        <dbReference type="SAM" id="MobiDB-lite"/>
    </source>
</evidence>
<proteinExistence type="predicted"/>
<dbReference type="PANTHER" id="PTHR33054">
    <property type="entry name" value="CCHC-TYPE DOMAIN-CONTAINING PROTEIN"/>
    <property type="match status" value="1"/>
</dbReference>
<dbReference type="AlphaFoldDB" id="A0A816KL68"/>
<dbReference type="Pfam" id="PF24925">
    <property type="entry name" value="DUF7746"/>
    <property type="match status" value="1"/>
</dbReference>
<protein>
    <submittedName>
        <fullName evidence="3">(rape) hypothetical protein</fullName>
    </submittedName>
</protein>
<accession>A0A816KL68</accession>